<dbReference type="AlphaFoldDB" id="A0A2U2AGR3"/>
<feature type="binding site" evidence="13">
    <location>
        <position position="171"/>
    </location>
    <ligand>
        <name>Mg(2+)</name>
        <dbReference type="ChEBI" id="CHEBI:18420"/>
        <label>1</label>
    </ligand>
</feature>
<comment type="function">
    <text evidence="8">Acts on ADP-mannose and ADP-glucose as well as ADP-ribose. Prevents glycogen biosynthesis. The reaction catalyzed by this enzyme is a limiting step of the gluconeogenic process.</text>
</comment>
<dbReference type="GO" id="GO:0047631">
    <property type="term" value="F:ADP-ribose diphosphatase activity"/>
    <property type="evidence" value="ECO:0007669"/>
    <property type="project" value="UniProtKB-EC"/>
</dbReference>
<dbReference type="CDD" id="cd24155">
    <property type="entry name" value="NUDIX_ADPRase"/>
    <property type="match status" value="1"/>
</dbReference>
<evidence type="ECO:0000256" key="9">
    <source>
        <dbReference type="ARBA" id="ARBA00030162"/>
    </source>
</evidence>
<dbReference type="InterPro" id="IPR015797">
    <property type="entry name" value="NUDIX_hydrolase-like_dom_sf"/>
</dbReference>
<comment type="cofactor">
    <cofactor evidence="1 13">
        <name>Mg(2+)</name>
        <dbReference type="ChEBI" id="CHEBI:18420"/>
    </cofactor>
</comment>
<feature type="binding site" evidence="13">
    <location>
        <position position="103"/>
    </location>
    <ligand>
        <name>Mg(2+)</name>
        <dbReference type="ChEBI" id="CHEBI:18420"/>
        <label>1</label>
    </ligand>
</feature>
<dbReference type="EC" id="3.6.1.13" evidence="3"/>
<dbReference type="GO" id="GO:0046872">
    <property type="term" value="F:metal ion binding"/>
    <property type="evidence" value="ECO:0007669"/>
    <property type="project" value="UniProtKB-KW"/>
</dbReference>
<organism evidence="16 17">
    <name type="scientific">Ignatzschineria ureiclastica</name>
    <dbReference type="NCBI Taxonomy" id="472582"/>
    <lineage>
        <taxon>Bacteria</taxon>
        <taxon>Pseudomonadati</taxon>
        <taxon>Pseudomonadota</taxon>
        <taxon>Gammaproteobacteria</taxon>
        <taxon>Cardiobacteriales</taxon>
        <taxon>Ignatzschineriaceae</taxon>
        <taxon>Ignatzschineria</taxon>
    </lineage>
</organism>
<evidence type="ECO:0000256" key="5">
    <source>
        <dbReference type="ARBA" id="ARBA00022723"/>
    </source>
</evidence>
<dbReference type="GO" id="GO:0019693">
    <property type="term" value="P:ribose phosphate metabolic process"/>
    <property type="evidence" value="ECO:0007669"/>
    <property type="project" value="TreeGrafter"/>
</dbReference>
<proteinExistence type="inferred from homology"/>
<evidence type="ECO:0000256" key="13">
    <source>
        <dbReference type="PIRSR" id="PIRSR604385-2"/>
    </source>
</evidence>
<evidence type="ECO:0000256" key="6">
    <source>
        <dbReference type="ARBA" id="ARBA00022801"/>
    </source>
</evidence>
<keyword evidence="7 13" id="KW-0460">Magnesium</keyword>
<dbReference type="RefSeq" id="WP_109188464.1">
    <property type="nucleotide sequence ID" value="NZ_BMYA01000001.1"/>
</dbReference>
<dbReference type="GO" id="GO:0005829">
    <property type="term" value="C:cytosol"/>
    <property type="evidence" value="ECO:0007669"/>
    <property type="project" value="TreeGrafter"/>
</dbReference>
<evidence type="ECO:0000256" key="1">
    <source>
        <dbReference type="ARBA" id="ARBA00001946"/>
    </source>
</evidence>
<evidence type="ECO:0000256" key="12">
    <source>
        <dbReference type="ARBA" id="ARBA00049546"/>
    </source>
</evidence>
<dbReference type="InterPro" id="IPR004385">
    <property type="entry name" value="NDP_pyrophosphatase"/>
</dbReference>
<dbReference type="PROSITE" id="PS51462">
    <property type="entry name" value="NUDIX"/>
    <property type="match status" value="1"/>
</dbReference>
<dbReference type="PANTHER" id="PTHR11839:SF5">
    <property type="entry name" value="ADP-RIBOSE PYROPHOSPHATASE"/>
    <property type="match status" value="1"/>
</dbReference>
<comment type="caution">
    <text evidence="16">The sequence shown here is derived from an EMBL/GenBank/DDBJ whole genome shotgun (WGS) entry which is preliminary data.</text>
</comment>
<feature type="binding site" evidence="13">
    <location>
        <position position="123"/>
    </location>
    <ligand>
        <name>Mg(2+)</name>
        <dbReference type="ChEBI" id="CHEBI:18420"/>
        <label>1</label>
    </ligand>
</feature>
<evidence type="ECO:0000256" key="4">
    <source>
        <dbReference type="ARBA" id="ARBA00013297"/>
    </source>
</evidence>
<dbReference type="Pfam" id="PF00293">
    <property type="entry name" value="NUDIX"/>
    <property type="match status" value="1"/>
</dbReference>
<evidence type="ECO:0000313" key="17">
    <source>
        <dbReference type="Proteomes" id="UP000245020"/>
    </source>
</evidence>
<comment type="catalytic activity">
    <reaction evidence="12">
        <text>ADP-D-ribose + H2O = D-ribose 5-phosphate + AMP + 2 H(+)</text>
        <dbReference type="Rhea" id="RHEA:10412"/>
        <dbReference type="ChEBI" id="CHEBI:15377"/>
        <dbReference type="ChEBI" id="CHEBI:15378"/>
        <dbReference type="ChEBI" id="CHEBI:57967"/>
        <dbReference type="ChEBI" id="CHEBI:78346"/>
        <dbReference type="ChEBI" id="CHEBI:456215"/>
        <dbReference type="EC" id="3.6.1.13"/>
    </reaction>
</comment>
<dbReference type="Proteomes" id="UP000245020">
    <property type="component" value="Unassembled WGS sequence"/>
</dbReference>
<dbReference type="InterPro" id="IPR000086">
    <property type="entry name" value="NUDIX_hydrolase_dom"/>
</dbReference>
<dbReference type="OrthoDB" id="5292471at2"/>
<dbReference type="GO" id="GO:0019144">
    <property type="term" value="F:ADP-sugar diphosphatase activity"/>
    <property type="evidence" value="ECO:0007669"/>
    <property type="project" value="TreeGrafter"/>
</dbReference>
<evidence type="ECO:0000256" key="10">
    <source>
        <dbReference type="ARBA" id="ARBA00030308"/>
    </source>
</evidence>
<evidence type="ECO:0000256" key="11">
    <source>
        <dbReference type="ARBA" id="ARBA00033056"/>
    </source>
</evidence>
<feature type="short sequence motif" description="Nudix box" evidence="14">
    <location>
        <begin position="104"/>
        <end position="126"/>
    </location>
</feature>
<dbReference type="GO" id="GO:0006753">
    <property type="term" value="P:nucleoside phosphate metabolic process"/>
    <property type="evidence" value="ECO:0007669"/>
    <property type="project" value="TreeGrafter"/>
</dbReference>
<dbReference type="Gene3D" id="3.90.79.10">
    <property type="entry name" value="Nucleoside Triphosphate Pyrophosphohydrolase"/>
    <property type="match status" value="1"/>
</dbReference>
<evidence type="ECO:0000313" key="16">
    <source>
        <dbReference type="EMBL" id="PWD81843.1"/>
    </source>
</evidence>
<evidence type="ECO:0000256" key="2">
    <source>
        <dbReference type="ARBA" id="ARBA00007482"/>
    </source>
</evidence>
<feature type="binding site" evidence="13">
    <location>
        <position position="119"/>
    </location>
    <ligand>
        <name>Mg(2+)</name>
        <dbReference type="ChEBI" id="CHEBI:18420"/>
        <label>1</label>
    </ligand>
</feature>
<keyword evidence="6" id="KW-0378">Hydrolase</keyword>
<name>A0A2U2AGR3_9GAMM</name>
<dbReference type="EMBL" id="QEWQ01000001">
    <property type="protein sequence ID" value="PWD81843.1"/>
    <property type="molecule type" value="Genomic_DNA"/>
</dbReference>
<evidence type="ECO:0000256" key="7">
    <source>
        <dbReference type="ARBA" id="ARBA00022842"/>
    </source>
</evidence>
<dbReference type="SUPFAM" id="SSF55811">
    <property type="entry name" value="Nudix"/>
    <property type="match status" value="1"/>
</dbReference>
<keyword evidence="17" id="KW-1185">Reference proteome</keyword>
<feature type="domain" description="Nudix hydrolase" evidence="15">
    <location>
        <begin position="60"/>
        <end position="200"/>
    </location>
</feature>
<sequence>MAKEIKQPTETLTSQLDRHNVKITKRERILDSFFKVDAVTVDHDCFNGGRFHNIRREVIQRADTVSVLLYDPHHDLILFVRQIRVPLLDRAERESPWTVEIIAGTIDWQATPEQVARAEAKEEAGVELESLISIYSYFPSTGSDAGKMHLYLGLCDLSNAGGYYGLEEEGEDIEAFVVSRARAFEMLDEGILDNGFTMIAILWLKLHYQDYLQSS</sequence>
<comment type="similarity">
    <text evidence="2">Belongs to the Nudix hydrolase family. NudF subfamily.</text>
</comment>
<reference evidence="17" key="1">
    <citation type="submission" date="2018-05" db="EMBL/GenBank/DDBJ databases">
        <title>Ignatzschineria dubaiensis sp. nov., isolated from necrotic foot tissues of dromedaries (Camelus dromedarius) and associated maggots in Dubai, United Arab Emirates.</title>
        <authorList>
            <person name="Tsang C.C."/>
            <person name="Tang J.Y.M."/>
            <person name="Fong J.Y.H."/>
            <person name="Kinne J."/>
            <person name="Lee H.H."/>
            <person name="Joseph M."/>
            <person name="Jose S."/>
            <person name="Schuster R.K."/>
            <person name="Tang Y."/>
            <person name="Sivakumar S."/>
            <person name="Chen J.H.K."/>
            <person name="Teng J.L.L."/>
            <person name="Lau S.K.P."/>
            <person name="Wernery U."/>
            <person name="Woo P.C.Y."/>
        </authorList>
    </citation>
    <scope>NUCLEOTIDE SEQUENCE [LARGE SCALE GENOMIC DNA]</scope>
    <source>
        <strain evidence="17">KCTC 22644</strain>
    </source>
</reference>
<keyword evidence="5 13" id="KW-0479">Metal-binding</keyword>
<evidence type="ECO:0000256" key="8">
    <source>
        <dbReference type="ARBA" id="ARBA00025164"/>
    </source>
</evidence>
<gene>
    <name evidence="16" type="ORF">DC083_01245</name>
</gene>
<dbReference type="PANTHER" id="PTHR11839">
    <property type="entry name" value="UDP/ADP-SUGAR PYROPHOSPHATASE"/>
    <property type="match status" value="1"/>
</dbReference>
<evidence type="ECO:0000256" key="14">
    <source>
        <dbReference type="PIRSR" id="PIRSR604385-3"/>
    </source>
</evidence>
<accession>A0A2U2AGR3</accession>
<dbReference type="NCBIfam" id="TIGR00052">
    <property type="entry name" value="nudix-type nucleoside diphosphatase, YffH/AdpP family"/>
    <property type="match status" value="1"/>
</dbReference>
<evidence type="ECO:0000259" key="15">
    <source>
        <dbReference type="PROSITE" id="PS51462"/>
    </source>
</evidence>
<protein>
    <recommendedName>
        <fullName evidence="4">ADP-ribose pyrophosphatase</fullName>
        <ecNumber evidence="3">3.6.1.13</ecNumber>
    </recommendedName>
    <alternativeName>
        <fullName evidence="9">ADP-ribose diphosphatase</fullName>
    </alternativeName>
    <alternativeName>
        <fullName evidence="11">ADP-ribose phosphohydrolase</fullName>
    </alternativeName>
    <alternativeName>
        <fullName evidence="10">Adenosine diphosphoribose pyrophosphatase</fullName>
    </alternativeName>
</protein>
<evidence type="ECO:0000256" key="3">
    <source>
        <dbReference type="ARBA" id="ARBA00012453"/>
    </source>
</evidence>